<dbReference type="AlphaFoldDB" id="A0A370UCP9"/>
<keyword evidence="1" id="KW-0175">Coiled coil</keyword>
<dbReference type="Proteomes" id="UP000254326">
    <property type="component" value="Unassembled WGS sequence"/>
</dbReference>
<protein>
    <submittedName>
        <fullName evidence="2">Uncharacterized protein</fullName>
    </submittedName>
</protein>
<dbReference type="RefSeq" id="WP_115466091.1">
    <property type="nucleotide sequence ID" value="NZ_QKRA01000001.1"/>
</dbReference>
<gene>
    <name evidence="2" type="ORF">DN730_00150</name>
</gene>
<proteinExistence type="predicted"/>
<evidence type="ECO:0000313" key="3">
    <source>
        <dbReference type="Proteomes" id="UP000254326"/>
    </source>
</evidence>
<feature type="coiled-coil region" evidence="1">
    <location>
        <begin position="92"/>
        <end position="140"/>
    </location>
</feature>
<accession>A0A370UCP9</accession>
<name>A0A370UCP9_9GAMM</name>
<evidence type="ECO:0000256" key="1">
    <source>
        <dbReference type="SAM" id="Coils"/>
    </source>
</evidence>
<dbReference type="OrthoDB" id="7060137at2"/>
<organism evidence="2 3">
    <name type="scientific">Marinomonas piezotolerans</name>
    <dbReference type="NCBI Taxonomy" id="2213058"/>
    <lineage>
        <taxon>Bacteria</taxon>
        <taxon>Pseudomonadati</taxon>
        <taxon>Pseudomonadota</taxon>
        <taxon>Gammaproteobacteria</taxon>
        <taxon>Oceanospirillales</taxon>
        <taxon>Oceanospirillaceae</taxon>
        <taxon>Marinomonas</taxon>
    </lineage>
</organism>
<keyword evidence="3" id="KW-1185">Reference proteome</keyword>
<evidence type="ECO:0000313" key="2">
    <source>
        <dbReference type="EMBL" id="RDL45501.1"/>
    </source>
</evidence>
<sequence length="203" mass="23492">MSTTSTSRLLTKYGVLVEDIGNHVKNLDRIPHSVPDETFKQWKERLFGENVPDMAMYVPWIPPQQTRMSTLKDICASEHILRAMKEYRALSQDEADSVAEDARRQLKEAKKQVSNVEASKKDLENQLAEKDKELKAINTIPIEMLEDLFTDLGDEVQPSVKEFMERYLEEDHAELDTRKLLAQLLGLYNRAVTQYRKIDPNLK</sequence>
<dbReference type="EMBL" id="QKRA01000001">
    <property type="protein sequence ID" value="RDL45501.1"/>
    <property type="molecule type" value="Genomic_DNA"/>
</dbReference>
<comment type="caution">
    <text evidence="2">The sequence shown here is derived from an EMBL/GenBank/DDBJ whole genome shotgun (WGS) entry which is preliminary data.</text>
</comment>
<reference evidence="2 3" key="1">
    <citation type="submission" date="2018-06" db="EMBL/GenBank/DDBJ databases">
        <title>Marinomonas sp. YLB-05 draft genome sequence.</title>
        <authorList>
            <person name="Yu L."/>
            <person name="Tang X."/>
        </authorList>
    </citation>
    <scope>NUCLEOTIDE SEQUENCE [LARGE SCALE GENOMIC DNA]</scope>
    <source>
        <strain evidence="2 3">YLB-05</strain>
    </source>
</reference>